<dbReference type="Proteomes" id="UP001152888">
    <property type="component" value="Unassembled WGS sequence"/>
</dbReference>
<dbReference type="AlphaFoldDB" id="A0A9P0PRV6"/>
<evidence type="ECO:0000313" key="3">
    <source>
        <dbReference type="Proteomes" id="UP001152888"/>
    </source>
</evidence>
<proteinExistence type="predicted"/>
<dbReference type="EMBL" id="CAKOFQ010007225">
    <property type="protein sequence ID" value="CAH1995381.1"/>
    <property type="molecule type" value="Genomic_DNA"/>
</dbReference>
<name>A0A9P0PRV6_ACAOB</name>
<keyword evidence="3" id="KW-1185">Reference proteome</keyword>
<accession>A0A9P0PRV6</accession>
<evidence type="ECO:0000256" key="1">
    <source>
        <dbReference type="SAM" id="MobiDB-lite"/>
    </source>
</evidence>
<comment type="caution">
    <text evidence="2">The sequence shown here is derived from an EMBL/GenBank/DDBJ whole genome shotgun (WGS) entry which is preliminary data.</text>
</comment>
<gene>
    <name evidence="2" type="ORF">ACAOBT_LOCUS22567</name>
</gene>
<reference evidence="2" key="1">
    <citation type="submission" date="2022-03" db="EMBL/GenBank/DDBJ databases">
        <authorList>
            <person name="Sayadi A."/>
        </authorList>
    </citation>
    <scope>NUCLEOTIDE SEQUENCE</scope>
</reference>
<protein>
    <submittedName>
        <fullName evidence="2">Uncharacterized protein</fullName>
    </submittedName>
</protein>
<feature type="compositionally biased region" description="Polar residues" evidence="1">
    <location>
        <begin position="1"/>
        <end position="11"/>
    </location>
</feature>
<feature type="region of interest" description="Disordered" evidence="1">
    <location>
        <begin position="1"/>
        <end position="24"/>
    </location>
</feature>
<sequence>MQEVSSIVNQDTTEKNTHQQQLPAAAAAARNEVIGDVLVEATRFPLRDLQNLETATASSVTPQMSNNIRSINSELYIQYFTIPKSPRRKGKRISIWIYIEKMSRSISWTRNTHNKRHDSNINSFY</sequence>
<organism evidence="2 3">
    <name type="scientific">Acanthoscelides obtectus</name>
    <name type="common">Bean weevil</name>
    <name type="synonym">Bruchus obtectus</name>
    <dbReference type="NCBI Taxonomy" id="200917"/>
    <lineage>
        <taxon>Eukaryota</taxon>
        <taxon>Metazoa</taxon>
        <taxon>Ecdysozoa</taxon>
        <taxon>Arthropoda</taxon>
        <taxon>Hexapoda</taxon>
        <taxon>Insecta</taxon>
        <taxon>Pterygota</taxon>
        <taxon>Neoptera</taxon>
        <taxon>Endopterygota</taxon>
        <taxon>Coleoptera</taxon>
        <taxon>Polyphaga</taxon>
        <taxon>Cucujiformia</taxon>
        <taxon>Chrysomeloidea</taxon>
        <taxon>Chrysomelidae</taxon>
        <taxon>Bruchinae</taxon>
        <taxon>Bruchini</taxon>
        <taxon>Acanthoscelides</taxon>
    </lineage>
</organism>
<evidence type="ECO:0000313" key="2">
    <source>
        <dbReference type="EMBL" id="CAH1995381.1"/>
    </source>
</evidence>
<dbReference type="OrthoDB" id="6780940at2759"/>